<dbReference type="AlphaFoldDB" id="A0A433KGI0"/>
<dbReference type="Pfam" id="PF00535">
    <property type="entry name" value="Glycos_transf_2"/>
    <property type="match status" value="1"/>
</dbReference>
<dbReference type="RefSeq" id="WP_126948633.1">
    <property type="nucleotide sequence ID" value="NZ_RZHG01000027.1"/>
</dbReference>
<dbReference type="SUPFAM" id="SSF53448">
    <property type="entry name" value="Nucleotide-diphospho-sugar transferases"/>
    <property type="match status" value="1"/>
</dbReference>
<organism evidence="3 4">
    <name type="scientific">Vreelandella andesensis</name>
    <dbReference type="NCBI Taxonomy" id="447567"/>
    <lineage>
        <taxon>Bacteria</taxon>
        <taxon>Pseudomonadati</taxon>
        <taxon>Pseudomonadota</taxon>
        <taxon>Gammaproteobacteria</taxon>
        <taxon>Oceanospirillales</taxon>
        <taxon>Halomonadaceae</taxon>
        <taxon>Vreelandella</taxon>
    </lineage>
</organism>
<proteinExistence type="predicted"/>
<dbReference type="GO" id="GO:0016758">
    <property type="term" value="F:hexosyltransferase activity"/>
    <property type="evidence" value="ECO:0007669"/>
    <property type="project" value="UniProtKB-ARBA"/>
</dbReference>
<name>A0A433KGI0_9GAMM</name>
<dbReference type="OrthoDB" id="9801954at2"/>
<comment type="caution">
    <text evidence="3">The sequence shown here is derived from an EMBL/GenBank/DDBJ whole genome shotgun (WGS) entry which is preliminary data.</text>
</comment>
<dbReference type="Gene3D" id="3.90.550.10">
    <property type="entry name" value="Spore Coat Polysaccharide Biosynthesis Protein SpsA, Chain A"/>
    <property type="match status" value="1"/>
</dbReference>
<feature type="domain" description="Glycosyltransferase 2-like" evidence="2">
    <location>
        <begin position="258"/>
        <end position="389"/>
    </location>
</feature>
<dbReference type="CDD" id="cd00761">
    <property type="entry name" value="Glyco_tranf_GTA_type"/>
    <property type="match status" value="1"/>
</dbReference>
<reference evidence="3 4" key="1">
    <citation type="submission" date="2018-12" db="EMBL/GenBank/DDBJ databases">
        <title>three novel Halomonas strain isolated from plants.</title>
        <authorList>
            <person name="Sun C."/>
        </authorList>
    </citation>
    <scope>NUCLEOTIDE SEQUENCE [LARGE SCALE GENOMIC DNA]</scope>
    <source>
        <strain evidence="3 4">DSM 19434</strain>
    </source>
</reference>
<sequence length="957" mass="108268">MIGPGNQNDVDEYKKTDFIYKKLVEERKLNSELREKISHLEAQVSSLQASLSGLRESTTYKVGLAISNSRSLRSFIDLPIELYKIFRSYKKKTKTLKNHVKENELAVANANVVTDNRKDSDKIWIVPANFSKFDNNYNFEVQGSGSSVLHAEIPVISATRIVLVTNKITEWGLRHLASDISIVIEQMSGEGACIWTKTLKAPVCEMYDDGALDEHSLAFSLITKDTAEYVSITLYDELGLCINLIDSLNVMSLASGVSVVVPTYKGEEHLGECLTSLARQTLSKDRFEIIIIINGEPGGIEKVINSFQKNYPDVDCRTIKEQVASASLARNIGIYNASKDHITFVDDDDQLSEVFLEEMYRFAASDPNHPVALSSIRDISDNTILENSISYQVDRAIKKSKLSYTDVTSLLTMNACKLFPTFYIKQLRYELSMKSGEDVCFFTRYFIKYSPELSLVPASKGAIYYRTLRQGSVSRKASSFDFNVKQRIDVINSINSSALLLTDRSKIEFAASKINAQSEFVLRYVSDNVECYSEYVDLLESKKYIVPFYERIASQLSTTLIYSYCFIPYVDTAAVVMAKRIRELAIPVDVIFNNMSKVRAKNVRLEEIAKGFVGEKVEINSPASFSNWKSIEKFVTLANREAMALCKKRGAGYSTIYSRVMWPGSHFAALLHKIKDKDTKWTAEFSDPVLKDIHGNNREASIDPKWLENNHVIAKVFEKGFTVPSTTNLFFWCEYIAFIFADELIFTNMNQLTYMVSYVDDDDIKALIYAKSVILPHPTLPESYYSLSSPDYQIDEEKVNFAYFGNFYATRGMSYIFQAIASLPNDLKSKCQLHIFTNSTDDLINQIKSYGLSDEVVINDYVDYLDFLALSNKMDCLIVNDALTEGVKIVNPYLPSKYSDYLGASAKIWGICERDSVLRFKLSDDNTGRTLISYIGDYDSIYNALTETMLSKSSEVL</sequence>
<feature type="coiled-coil region" evidence="1">
    <location>
        <begin position="23"/>
        <end position="57"/>
    </location>
</feature>
<dbReference type="InterPro" id="IPR029044">
    <property type="entry name" value="Nucleotide-diphossugar_trans"/>
</dbReference>
<keyword evidence="4" id="KW-1185">Reference proteome</keyword>
<dbReference type="SUPFAM" id="SSF53756">
    <property type="entry name" value="UDP-Glycosyltransferase/glycogen phosphorylase"/>
    <property type="match status" value="1"/>
</dbReference>
<dbReference type="PANTHER" id="PTHR22916">
    <property type="entry name" value="GLYCOSYLTRANSFERASE"/>
    <property type="match status" value="1"/>
</dbReference>
<gene>
    <name evidence="3" type="ORF">ELY33_14570</name>
</gene>
<evidence type="ECO:0000313" key="4">
    <source>
        <dbReference type="Proteomes" id="UP000287336"/>
    </source>
</evidence>
<protein>
    <submittedName>
        <fullName evidence="3">Glycosyltransferase</fullName>
    </submittedName>
</protein>
<dbReference type="Gene3D" id="3.40.50.2000">
    <property type="entry name" value="Glycogen Phosphorylase B"/>
    <property type="match status" value="1"/>
</dbReference>
<evidence type="ECO:0000313" key="3">
    <source>
        <dbReference type="EMBL" id="RUR27816.1"/>
    </source>
</evidence>
<accession>A0A433KGI0</accession>
<keyword evidence="3" id="KW-0808">Transferase</keyword>
<dbReference type="Proteomes" id="UP000287336">
    <property type="component" value="Unassembled WGS sequence"/>
</dbReference>
<keyword evidence="1" id="KW-0175">Coiled coil</keyword>
<evidence type="ECO:0000259" key="2">
    <source>
        <dbReference type="Pfam" id="PF00535"/>
    </source>
</evidence>
<dbReference type="EMBL" id="RZHG01000027">
    <property type="protein sequence ID" value="RUR27816.1"/>
    <property type="molecule type" value="Genomic_DNA"/>
</dbReference>
<dbReference type="InterPro" id="IPR001173">
    <property type="entry name" value="Glyco_trans_2-like"/>
</dbReference>
<evidence type="ECO:0000256" key="1">
    <source>
        <dbReference type="SAM" id="Coils"/>
    </source>
</evidence>